<evidence type="ECO:0000313" key="3">
    <source>
        <dbReference type="Proteomes" id="UP001476798"/>
    </source>
</evidence>
<dbReference type="Proteomes" id="UP001476798">
    <property type="component" value="Unassembled WGS sequence"/>
</dbReference>
<reference evidence="2 3" key="1">
    <citation type="submission" date="2021-06" db="EMBL/GenBank/DDBJ databases">
        <authorList>
            <person name="Palmer J.M."/>
        </authorList>
    </citation>
    <scope>NUCLEOTIDE SEQUENCE [LARGE SCALE GENOMIC DNA]</scope>
    <source>
        <strain evidence="2 3">GA_2019</strain>
        <tissue evidence="2">Muscle</tissue>
    </source>
</reference>
<dbReference type="EMBL" id="JAHRIO010000114">
    <property type="protein sequence ID" value="MEQ2157568.1"/>
    <property type="molecule type" value="Genomic_DNA"/>
</dbReference>
<keyword evidence="3" id="KW-1185">Reference proteome</keyword>
<name>A0ABV0MEM7_9TELE</name>
<feature type="region of interest" description="Disordered" evidence="1">
    <location>
        <begin position="73"/>
        <end position="94"/>
    </location>
</feature>
<comment type="caution">
    <text evidence="2">The sequence shown here is derived from an EMBL/GenBank/DDBJ whole genome shotgun (WGS) entry which is preliminary data.</text>
</comment>
<sequence>AFANTDGRLCLCCTPSGPVWCRRGKSKSHPAGTPDRLQKVLSTLTCPPLFCFIPAQGGPTECFIPDLRLCPVSGGRGQRPPPRLEFLQPASKLS</sequence>
<organism evidence="2 3">
    <name type="scientific">Goodea atripinnis</name>
    <dbReference type="NCBI Taxonomy" id="208336"/>
    <lineage>
        <taxon>Eukaryota</taxon>
        <taxon>Metazoa</taxon>
        <taxon>Chordata</taxon>
        <taxon>Craniata</taxon>
        <taxon>Vertebrata</taxon>
        <taxon>Euteleostomi</taxon>
        <taxon>Actinopterygii</taxon>
        <taxon>Neopterygii</taxon>
        <taxon>Teleostei</taxon>
        <taxon>Neoteleostei</taxon>
        <taxon>Acanthomorphata</taxon>
        <taxon>Ovalentaria</taxon>
        <taxon>Atherinomorphae</taxon>
        <taxon>Cyprinodontiformes</taxon>
        <taxon>Goodeidae</taxon>
        <taxon>Goodea</taxon>
    </lineage>
</organism>
<accession>A0ABV0MEM7</accession>
<gene>
    <name evidence="2" type="ORF">GOODEAATRI_003063</name>
</gene>
<feature type="non-terminal residue" evidence="2">
    <location>
        <position position="1"/>
    </location>
</feature>
<protein>
    <submittedName>
        <fullName evidence="2">Uncharacterized protein</fullName>
    </submittedName>
</protein>
<evidence type="ECO:0000313" key="2">
    <source>
        <dbReference type="EMBL" id="MEQ2157568.1"/>
    </source>
</evidence>
<evidence type="ECO:0000256" key="1">
    <source>
        <dbReference type="SAM" id="MobiDB-lite"/>
    </source>
</evidence>
<proteinExistence type="predicted"/>